<dbReference type="AlphaFoldDB" id="A0A1M6PD20"/>
<proteinExistence type="predicted"/>
<dbReference type="STRING" id="1121301.SAMN02745912_02111"/>
<dbReference type="Pfam" id="PF11385">
    <property type="entry name" value="DUF3189"/>
    <property type="match status" value="1"/>
</dbReference>
<dbReference type="Proteomes" id="UP000184465">
    <property type="component" value="Unassembled WGS sequence"/>
</dbReference>
<reference evidence="1 2" key="1">
    <citation type="submission" date="2016-11" db="EMBL/GenBank/DDBJ databases">
        <authorList>
            <person name="Jaros S."/>
            <person name="Januszkiewicz K."/>
            <person name="Wedrychowicz H."/>
        </authorList>
    </citation>
    <scope>NUCLEOTIDE SEQUENCE [LARGE SCALE GENOMIC DNA]</scope>
    <source>
        <strain evidence="1 2">DSM 15212</strain>
    </source>
</reference>
<dbReference type="InterPro" id="IPR021525">
    <property type="entry name" value="DUF3189"/>
</dbReference>
<accession>A0A1M6PD20</accession>
<keyword evidence="2" id="KW-1185">Reference proteome</keyword>
<dbReference type="EMBL" id="FRAG01000023">
    <property type="protein sequence ID" value="SHK05839.1"/>
    <property type="molecule type" value="Genomic_DNA"/>
</dbReference>
<gene>
    <name evidence="1" type="ORF">SAMN02745912_02111</name>
</gene>
<organism evidence="1 2">
    <name type="scientific">Paramaledivibacter caminithermalis (strain DSM 15212 / CIP 107654 / DViRD3)</name>
    <name type="common">Clostridium caminithermale</name>
    <dbReference type="NCBI Taxonomy" id="1121301"/>
    <lineage>
        <taxon>Bacteria</taxon>
        <taxon>Bacillati</taxon>
        <taxon>Bacillota</taxon>
        <taxon>Clostridia</taxon>
        <taxon>Peptostreptococcales</taxon>
        <taxon>Caminicellaceae</taxon>
        <taxon>Paramaledivibacter</taxon>
    </lineage>
</organism>
<sequence>MHIVYHCATGCHSSSTAAAIHLGILPIEYKPSYHDLISVPFYDALEKKDRGRLIYRGIDDKGNSIYTLGRKYISHLILPVILDTWKIFNQSPNNLILINTQPCVNGFMKFGGYLSRNLKLTKIGRPIVAKGTLYSYKNIANIVKDTKRLLS</sequence>
<dbReference type="OrthoDB" id="1680616at2"/>
<name>A0A1M6PD20_PARC5</name>
<dbReference type="RefSeq" id="WP_073149637.1">
    <property type="nucleotide sequence ID" value="NZ_FRAG01000023.1"/>
</dbReference>
<evidence type="ECO:0008006" key="3">
    <source>
        <dbReference type="Google" id="ProtNLM"/>
    </source>
</evidence>
<evidence type="ECO:0000313" key="1">
    <source>
        <dbReference type="EMBL" id="SHK05839.1"/>
    </source>
</evidence>
<evidence type="ECO:0000313" key="2">
    <source>
        <dbReference type="Proteomes" id="UP000184465"/>
    </source>
</evidence>
<protein>
    <recommendedName>
        <fullName evidence="3">DUF3189 family protein</fullName>
    </recommendedName>
</protein>